<dbReference type="NCBIfam" id="NF005559">
    <property type="entry name" value="PRK07231.1"/>
    <property type="match status" value="1"/>
</dbReference>
<dbReference type="InterPro" id="IPR020904">
    <property type="entry name" value="Sc_DH/Rdtase_CS"/>
</dbReference>
<dbReference type="Proteomes" id="UP001548713">
    <property type="component" value="Unassembled WGS sequence"/>
</dbReference>
<evidence type="ECO:0000313" key="3">
    <source>
        <dbReference type="EMBL" id="MET1755904.1"/>
    </source>
</evidence>
<dbReference type="PRINTS" id="PR00080">
    <property type="entry name" value="SDRFAMILY"/>
</dbReference>
<dbReference type="RefSeq" id="WP_353984395.1">
    <property type="nucleotide sequence ID" value="NZ_JBEWLY010000014.1"/>
</dbReference>
<dbReference type="PANTHER" id="PTHR24321:SF8">
    <property type="entry name" value="ESTRADIOL 17-BETA-DEHYDROGENASE 8-RELATED"/>
    <property type="match status" value="1"/>
</dbReference>
<dbReference type="SUPFAM" id="SSF51735">
    <property type="entry name" value="NAD(P)-binding Rossmann-fold domains"/>
    <property type="match status" value="1"/>
</dbReference>
<sequence>MSAPGQRLAGKVALVTGGAQGIGEAISRKLLEHGAQVLIGDIQHEKGAALAQALGGSAHFLPLDVTDPESWSACIEDVLDQSGGVDILVNNAGNGTGGPIEHQDIAKHRAVVALNLDGTWLGIRAIVPALAARGGGSIVNISSIDGLAGVSGLSTYVATKFAVTGMTKALALELGDRNIRVNSVHPGIVDATHDRKMPSASMERLRKAIERQPIKRMARVEEIANAVLFFASDESSYCTGSELLVDGGHLAGPYRDPF</sequence>
<dbReference type="PROSITE" id="PS00061">
    <property type="entry name" value="ADH_SHORT"/>
    <property type="match status" value="1"/>
</dbReference>
<protein>
    <submittedName>
        <fullName evidence="3">SDR family NAD(P)-dependent oxidoreductase</fullName>
    </submittedName>
</protein>
<dbReference type="EMBL" id="JBEWLY010000014">
    <property type="protein sequence ID" value="MET1755904.1"/>
    <property type="molecule type" value="Genomic_DNA"/>
</dbReference>
<gene>
    <name evidence="3" type="ORF">ABVV53_10590</name>
</gene>
<name>A0ABV2D3P2_9SPHN</name>
<dbReference type="PANTHER" id="PTHR24321">
    <property type="entry name" value="DEHYDROGENASES, SHORT CHAIN"/>
    <property type="match status" value="1"/>
</dbReference>
<dbReference type="InterPro" id="IPR002347">
    <property type="entry name" value="SDR_fam"/>
</dbReference>
<evidence type="ECO:0000256" key="1">
    <source>
        <dbReference type="ARBA" id="ARBA00006484"/>
    </source>
</evidence>
<dbReference type="InterPro" id="IPR036291">
    <property type="entry name" value="NAD(P)-bd_dom_sf"/>
</dbReference>
<keyword evidence="2" id="KW-0560">Oxidoreductase</keyword>
<keyword evidence="4" id="KW-1185">Reference proteome</keyword>
<accession>A0ABV2D3P2</accession>
<organism evidence="3 4">
    <name type="scientific">Novosphingobium kalidii</name>
    <dbReference type="NCBI Taxonomy" id="3230299"/>
    <lineage>
        <taxon>Bacteria</taxon>
        <taxon>Pseudomonadati</taxon>
        <taxon>Pseudomonadota</taxon>
        <taxon>Alphaproteobacteria</taxon>
        <taxon>Sphingomonadales</taxon>
        <taxon>Sphingomonadaceae</taxon>
        <taxon>Novosphingobium</taxon>
    </lineage>
</organism>
<evidence type="ECO:0000313" key="4">
    <source>
        <dbReference type="Proteomes" id="UP001548713"/>
    </source>
</evidence>
<comment type="caution">
    <text evidence="3">The sequence shown here is derived from an EMBL/GenBank/DDBJ whole genome shotgun (WGS) entry which is preliminary data.</text>
</comment>
<dbReference type="PRINTS" id="PR00081">
    <property type="entry name" value="GDHRDH"/>
</dbReference>
<dbReference type="Pfam" id="PF13561">
    <property type="entry name" value="adh_short_C2"/>
    <property type="match status" value="1"/>
</dbReference>
<dbReference type="Gene3D" id="3.40.50.720">
    <property type="entry name" value="NAD(P)-binding Rossmann-like Domain"/>
    <property type="match status" value="1"/>
</dbReference>
<comment type="similarity">
    <text evidence="1">Belongs to the short-chain dehydrogenases/reductases (SDR) family.</text>
</comment>
<reference evidence="3 4" key="1">
    <citation type="submission" date="2024-07" db="EMBL/GenBank/DDBJ databases">
        <title>Novosphingobium kalidii RD2P27.</title>
        <authorList>
            <person name="Sun J.-Q."/>
        </authorList>
    </citation>
    <scope>NUCLEOTIDE SEQUENCE [LARGE SCALE GENOMIC DNA]</scope>
    <source>
        <strain evidence="3 4">RD2P27</strain>
    </source>
</reference>
<proteinExistence type="inferred from homology"/>
<evidence type="ECO:0000256" key="2">
    <source>
        <dbReference type="ARBA" id="ARBA00023002"/>
    </source>
</evidence>